<dbReference type="eggNOG" id="ENOG502S4RN">
    <property type="taxonomic scope" value="Eukaryota"/>
</dbReference>
<feature type="compositionally biased region" description="Low complexity" evidence="2">
    <location>
        <begin position="1"/>
        <end position="15"/>
    </location>
</feature>
<feature type="compositionally biased region" description="Basic residues" evidence="2">
    <location>
        <begin position="680"/>
        <end position="690"/>
    </location>
</feature>
<dbReference type="InterPro" id="IPR028163">
    <property type="entry name" value="HAUS_6_N"/>
</dbReference>
<dbReference type="OMA" id="RVHCVEW"/>
<dbReference type="Proteomes" id="UP000016924">
    <property type="component" value="Unassembled WGS sequence"/>
</dbReference>
<protein>
    <recommendedName>
        <fullName evidence="3">HAUS augmin-like complex subunit 6 N-terminal domain-containing protein</fullName>
    </recommendedName>
</protein>
<evidence type="ECO:0000259" key="3">
    <source>
        <dbReference type="Pfam" id="PF14661"/>
    </source>
</evidence>
<dbReference type="EMBL" id="JH767578">
    <property type="protein sequence ID" value="EON66167.1"/>
    <property type="molecule type" value="Genomic_DNA"/>
</dbReference>
<evidence type="ECO:0000256" key="2">
    <source>
        <dbReference type="SAM" id="MobiDB-lite"/>
    </source>
</evidence>
<dbReference type="RefSeq" id="XP_007781484.1">
    <property type="nucleotide sequence ID" value="XM_007783294.1"/>
</dbReference>
<feature type="compositionally biased region" description="Polar residues" evidence="2">
    <location>
        <begin position="439"/>
        <end position="456"/>
    </location>
</feature>
<feature type="coiled-coil region" evidence="1">
    <location>
        <begin position="230"/>
        <end position="257"/>
    </location>
</feature>
<reference evidence="5" key="1">
    <citation type="submission" date="2012-06" db="EMBL/GenBank/DDBJ databases">
        <title>The genome sequence of Coniosporium apollinis CBS 100218.</title>
        <authorList>
            <consortium name="The Broad Institute Genome Sequencing Platform"/>
            <person name="Cuomo C."/>
            <person name="Gorbushina A."/>
            <person name="Noack S."/>
            <person name="Walker B."/>
            <person name="Young S.K."/>
            <person name="Zeng Q."/>
            <person name="Gargeya S."/>
            <person name="Fitzgerald M."/>
            <person name="Haas B."/>
            <person name="Abouelleil A."/>
            <person name="Alvarado L."/>
            <person name="Arachchi H.M."/>
            <person name="Berlin A.M."/>
            <person name="Chapman S.B."/>
            <person name="Goldberg J."/>
            <person name="Griggs A."/>
            <person name="Gujja S."/>
            <person name="Hansen M."/>
            <person name="Howarth C."/>
            <person name="Imamovic A."/>
            <person name="Larimer J."/>
            <person name="McCowan C."/>
            <person name="Montmayeur A."/>
            <person name="Murphy C."/>
            <person name="Neiman D."/>
            <person name="Pearson M."/>
            <person name="Priest M."/>
            <person name="Roberts A."/>
            <person name="Saif S."/>
            <person name="Shea T."/>
            <person name="Sisk P."/>
            <person name="Sykes S."/>
            <person name="Wortman J."/>
            <person name="Nusbaum C."/>
            <person name="Birren B."/>
        </authorList>
    </citation>
    <scope>NUCLEOTIDE SEQUENCE [LARGE SCALE GENOMIC DNA]</scope>
    <source>
        <strain evidence="5">CBS 100218</strain>
    </source>
</reference>
<dbReference type="OrthoDB" id="5575722at2759"/>
<sequence length="771" mass="85663">MSRPASATSSASALSVIKPGPKPSNAAPRPSDIAIFVTNLRLLDLDRRSDWPGITEQTFSTKDAQQNQKTRIRCLEWALYRLFELWDPVEARDVRSFSTPTTQSVKLTRSYLQKLQPFFPPLEPLQSLNLRAALYRCLNELKKNGVLGRETLLRKTMMDDCKGDKLAEVLMVFSYAVIIKVASSTKRKPKNEPIARRIATTTKLSAEEQKSLLPLAVAHKAALTAVLQKKRERRARYSELQQLLESKKDEILQRNERCTGSARPAAQHIDSVNIKKQLRENWLGNPKWVNTLLHGESTQSGDTLFESRFNDVCAGIKQGHALENPKEQRGLLQELESRANIQHERLLKWRVFHAQISRHNAQATITRSGSRAARHVSDVSFGFEAHQHLHIGSTIKSSSNGQPLPTSRASDPAIKYETIVARMKEGLAKAGYSRRRPQPITQAEQPKSPIRTNGTRSRPRSILCGSGLKEFKLKPSVTFPHVTSPTVVSSSMTSPSITSPSSTDELLKDVFALSEKPPALTAIPYFPPSTITPLGSETTLVQSGPVSEDEASDGVVEVSPTKSEQPGRQAQVIQQLLNSSRPSPPLSPQVTEQERLAEQILSSVVQATPSPVKRPRPSLSDRARMSIAHSTAVGVPAVALEETGVPSPIIEATTPTPSDHLDPHANLLERTRQSMAHLPAHSRSRHQRRESKRESRQSLFPVNQFETPRKPNSADFTNDQDEKRDVTPKQSLFEQDAEYASVFKSRPKIAVSPVLSPCRDLELDGEGMFEQ</sequence>
<feature type="region of interest" description="Disordered" evidence="2">
    <location>
        <begin position="1"/>
        <end position="29"/>
    </location>
</feature>
<feature type="domain" description="HAUS augmin-like complex subunit 6 N-terminal" evidence="3">
    <location>
        <begin position="36"/>
        <end position="94"/>
    </location>
</feature>
<dbReference type="HOGENOM" id="CLU_013984_0_1_1"/>
<dbReference type="AlphaFoldDB" id="R7YW94"/>
<keyword evidence="5" id="KW-1185">Reference proteome</keyword>
<feature type="domain" description="HAUS augmin-like complex subunit 6 N-terminal" evidence="3">
    <location>
        <begin position="113"/>
        <end position="280"/>
    </location>
</feature>
<feature type="region of interest" description="Disordered" evidence="2">
    <location>
        <begin position="676"/>
        <end position="732"/>
    </location>
</feature>
<evidence type="ECO:0000313" key="5">
    <source>
        <dbReference type="Proteomes" id="UP000016924"/>
    </source>
</evidence>
<dbReference type="Pfam" id="PF14661">
    <property type="entry name" value="HAUS6_N"/>
    <property type="match status" value="2"/>
</dbReference>
<gene>
    <name evidence="4" type="ORF">W97_05411</name>
</gene>
<accession>R7YW94</accession>
<keyword evidence="1" id="KW-0175">Coiled coil</keyword>
<feature type="region of interest" description="Disordered" evidence="2">
    <location>
        <begin position="539"/>
        <end position="568"/>
    </location>
</feature>
<dbReference type="GeneID" id="19902722"/>
<proteinExistence type="predicted"/>
<evidence type="ECO:0000313" key="4">
    <source>
        <dbReference type="EMBL" id="EON66167.1"/>
    </source>
</evidence>
<name>R7YW94_CONA1</name>
<evidence type="ECO:0000256" key="1">
    <source>
        <dbReference type="SAM" id="Coils"/>
    </source>
</evidence>
<dbReference type="STRING" id="1168221.R7YW94"/>
<organism evidence="4 5">
    <name type="scientific">Coniosporium apollinis (strain CBS 100218)</name>
    <name type="common">Rock-inhabiting black yeast</name>
    <dbReference type="NCBI Taxonomy" id="1168221"/>
    <lineage>
        <taxon>Eukaryota</taxon>
        <taxon>Fungi</taxon>
        <taxon>Dikarya</taxon>
        <taxon>Ascomycota</taxon>
        <taxon>Pezizomycotina</taxon>
        <taxon>Dothideomycetes</taxon>
        <taxon>Dothideomycetes incertae sedis</taxon>
        <taxon>Coniosporium</taxon>
    </lineage>
</organism>
<feature type="region of interest" description="Disordered" evidence="2">
    <location>
        <begin position="430"/>
        <end position="460"/>
    </location>
</feature>